<evidence type="ECO:0000256" key="1">
    <source>
        <dbReference type="ARBA" id="ARBA00005695"/>
    </source>
</evidence>
<dbReference type="EMBL" id="JBHLTC010000005">
    <property type="protein sequence ID" value="MFC0623431.1"/>
    <property type="molecule type" value="Genomic_DNA"/>
</dbReference>
<dbReference type="PANTHER" id="PTHR30290">
    <property type="entry name" value="PERIPLASMIC BINDING COMPONENT OF ABC TRANSPORTER"/>
    <property type="match status" value="1"/>
</dbReference>
<accession>A0ABV6QFL6</accession>
<sequence length="511" mass="54026">MLSRRELLLSAGLSAGAGVLLTGCSSAEPAAAPVRAGAAITPRTGGTLRAVFTGGGATESLDPFAGGSPVDLVRHDVVFDSLFTFRGNELAPALAESAVPAANGRSFLLKLREGVVWHDGSKFTARDVLASFQYMSAPQRPYPSELSAYFDFSAAKVVDELTLSVPTRQAVGDPALLLAAFPAKIVKSGVTATKAIGTGPYRVEAFAAGRETRLKKFEQYWNGPAYADEIVLTSLTDPQAKVNAVLTGQSDYTADIPYTSAKTGANSNDLEIRTAGDLGRVGFGFVLNATKAPFRDPRARKAVRLGIDRQALVDSVLLGYGRPGNDLFGAGSKYFDAREPLARNVDEARKLVRAAGIEGATVTFRTAEYEIGYNASTQLVAEQLKDIGLTVKADVVGVPEFFDVKALGQTDGIVFSIGAIPLLVAYTRLAAYPTLGLPDNQLRAAVSTALASTDEKQRQRAWVSVQTVMADRGNTVVWGLADTLSLARKNVAGVEVRGQAKYPYLGKAGLA</sequence>
<dbReference type="PROSITE" id="PS51318">
    <property type="entry name" value="TAT"/>
    <property type="match status" value="1"/>
</dbReference>
<dbReference type="Gene3D" id="3.40.190.10">
    <property type="entry name" value="Periplasmic binding protein-like II"/>
    <property type="match status" value="1"/>
</dbReference>
<reference evidence="5 6" key="1">
    <citation type="submission" date="2024-09" db="EMBL/GenBank/DDBJ databases">
        <authorList>
            <person name="Sun Q."/>
            <person name="Mori K."/>
        </authorList>
    </citation>
    <scope>NUCLEOTIDE SEQUENCE [LARGE SCALE GENOMIC DNA]</scope>
    <source>
        <strain evidence="5 6">CGMCC 1.15906</strain>
    </source>
</reference>
<keyword evidence="2" id="KW-0813">Transport</keyword>
<evidence type="ECO:0000256" key="2">
    <source>
        <dbReference type="ARBA" id="ARBA00022448"/>
    </source>
</evidence>
<gene>
    <name evidence="5" type="ORF">ACFFGN_05115</name>
</gene>
<evidence type="ECO:0000259" key="4">
    <source>
        <dbReference type="Pfam" id="PF00496"/>
    </source>
</evidence>
<keyword evidence="3" id="KW-0732">Signal</keyword>
<organism evidence="5 6">
    <name type="scientific">Kribbella deserti</name>
    <dbReference type="NCBI Taxonomy" id="1926257"/>
    <lineage>
        <taxon>Bacteria</taxon>
        <taxon>Bacillati</taxon>
        <taxon>Actinomycetota</taxon>
        <taxon>Actinomycetes</taxon>
        <taxon>Propionibacteriales</taxon>
        <taxon>Kribbellaceae</taxon>
        <taxon>Kribbella</taxon>
    </lineage>
</organism>
<proteinExistence type="inferred from homology"/>
<feature type="domain" description="Solute-binding protein family 5" evidence="4">
    <location>
        <begin position="89"/>
        <end position="396"/>
    </location>
</feature>
<name>A0ABV6QFL6_9ACTN</name>
<dbReference type="InterPro" id="IPR039424">
    <property type="entry name" value="SBP_5"/>
</dbReference>
<comment type="similarity">
    <text evidence="1">Belongs to the bacterial solute-binding protein 5 family.</text>
</comment>
<dbReference type="Gene3D" id="3.10.105.10">
    <property type="entry name" value="Dipeptide-binding Protein, Domain 3"/>
    <property type="match status" value="1"/>
</dbReference>
<dbReference type="Pfam" id="PF00496">
    <property type="entry name" value="SBP_bac_5"/>
    <property type="match status" value="1"/>
</dbReference>
<protein>
    <submittedName>
        <fullName evidence="5">ABC transporter substrate-binding protein</fullName>
    </submittedName>
</protein>
<evidence type="ECO:0000313" key="5">
    <source>
        <dbReference type="EMBL" id="MFC0623431.1"/>
    </source>
</evidence>
<dbReference type="RefSeq" id="WP_380044130.1">
    <property type="nucleotide sequence ID" value="NZ_JBHLTC010000005.1"/>
</dbReference>
<dbReference type="InterPro" id="IPR006311">
    <property type="entry name" value="TAT_signal"/>
</dbReference>
<dbReference type="PANTHER" id="PTHR30290:SF9">
    <property type="entry name" value="OLIGOPEPTIDE-BINDING PROTEIN APPA"/>
    <property type="match status" value="1"/>
</dbReference>
<evidence type="ECO:0000313" key="6">
    <source>
        <dbReference type="Proteomes" id="UP001589890"/>
    </source>
</evidence>
<dbReference type="SUPFAM" id="SSF53850">
    <property type="entry name" value="Periplasmic binding protein-like II"/>
    <property type="match status" value="1"/>
</dbReference>
<dbReference type="Proteomes" id="UP001589890">
    <property type="component" value="Unassembled WGS sequence"/>
</dbReference>
<comment type="caution">
    <text evidence="5">The sequence shown here is derived from an EMBL/GenBank/DDBJ whole genome shotgun (WGS) entry which is preliminary data.</text>
</comment>
<dbReference type="PROSITE" id="PS51257">
    <property type="entry name" value="PROKAR_LIPOPROTEIN"/>
    <property type="match status" value="1"/>
</dbReference>
<evidence type="ECO:0000256" key="3">
    <source>
        <dbReference type="ARBA" id="ARBA00022729"/>
    </source>
</evidence>
<dbReference type="Gene3D" id="3.90.76.10">
    <property type="entry name" value="Dipeptide-binding Protein, Domain 1"/>
    <property type="match status" value="1"/>
</dbReference>
<dbReference type="InterPro" id="IPR000914">
    <property type="entry name" value="SBP_5_dom"/>
</dbReference>
<keyword evidence="6" id="KW-1185">Reference proteome</keyword>